<protein>
    <submittedName>
        <fullName evidence="1">Uncharacterized protein</fullName>
    </submittedName>
</protein>
<evidence type="ECO:0000313" key="2">
    <source>
        <dbReference type="Proteomes" id="UP000004358"/>
    </source>
</evidence>
<sequence>MLVGMLEFGVASLRRNLLRDGASRVARAAIIRGEKSELSEWGSNHVELTAAADDSIAVAILPSLATMAPDDVRITIDWLDGDNLTDQRVNVIVEYDHDFLFGQIWMIDQLNLKAETQMRIER</sequence>
<dbReference type="EMBL" id="AANZ01000023">
    <property type="protein sequence ID" value="EAQ78166.1"/>
    <property type="molecule type" value="Genomic_DNA"/>
</dbReference>
<dbReference type="HOGENOM" id="CLU_141644_0_0_0"/>
<dbReference type="AlphaFoldDB" id="A3ZZA3"/>
<accession>A3ZZA3</accession>
<dbReference type="STRING" id="314230.DSM3645_15355"/>
<dbReference type="Proteomes" id="UP000004358">
    <property type="component" value="Unassembled WGS sequence"/>
</dbReference>
<proteinExistence type="predicted"/>
<evidence type="ECO:0000313" key="1">
    <source>
        <dbReference type="EMBL" id="EAQ78166.1"/>
    </source>
</evidence>
<reference evidence="1 2" key="1">
    <citation type="submission" date="2006-02" db="EMBL/GenBank/DDBJ databases">
        <authorList>
            <person name="Amann R."/>
            <person name="Ferriera S."/>
            <person name="Johnson J."/>
            <person name="Kravitz S."/>
            <person name="Halpern A."/>
            <person name="Remington K."/>
            <person name="Beeson K."/>
            <person name="Tran B."/>
            <person name="Rogers Y.-H."/>
            <person name="Friedman R."/>
            <person name="Venter J.C."/>
        </authorList>
    </citation>
    <scope>NUCLEOTIDE SEQUENCE [LARGE SCALE GENOMIC DNA]</scope>
    <source>
        <strain evidence="1 2">DSM 3645</strain>
    </source>
</reference>
<dbReference type="eggNOG" id="COG4961">
    <property type="taxonomic scope" value="Bacteria"/>
</dbReference>
<organism evidence="1 2">
    <name type="scientific">Blastopirellula marina DSM 3645</name>
    <dbReference type="NCBI Taxonomy" id="314230"/>
    <lineage>
        <taxon>Bacteria</taxon>
        <taxon>Pseudomonadati</taxon>
        <taxon>Planctomycetota</taxon>
        <taxon>Planctomycetia</taxon>
        <taxon>Pirellulales</taxon>
        <taxon>Pirellulaceae</taxon>
        <taxon>Blastopirellula</taxon>
    </lineage>
</organism>
<name>A3ZZA3_9BACT</name>
<comment type="caution">
    <text evidence="1">The sequence shown here is derived from an EMBL/GenBank/DDBJ whole genome shotgun (WGS) entry which is preliminary data.</text>
</comment>
<gene>
    <name evidence="1" type="ORF">DSM3645_15355</name>
</gene>